<dbReference type="EMBL" id="CP092869">
    <property type="protein sequence ID" value="UYV69718.1"/>
    <property type="molecule type" value="Genomic_DNA"/>
</dbReference>
<proteinExistence type="predicted"/>
<keyword evidence="2" id="KW-1185">Reference proteome</keyword>
<organism evidence="1 2">
    <name type="scientific">Cordylochernes scorpioides</name>
    <dbReference type="NCBI Taxonomy" id="51811"/>
    <lineage>
        <taxon>Eukaryota</taxon>
        <taxon>Metazoa</taxon>
        <taxon>Ecdysozoa</taxon>
        <taxon>Arthropoda</taxon>
        <taxon>Chelicerata</taxon>
        <taxon>Arachnida</taxon>
        <taxon>Pseudoscorpiones</taxon>
        <taxon>Cheliferoidea</taxon>
        <taxon>Chernetidae</taxon>
        <taxon>Cordylochernes</taxon>
    </lineage>
</organism>
<dbReference type="PANTHER" id="PTHR21301">
    <property type="entry name" value="REVERSE TRANSCRIPTASE"/>
    <property type="match status" value="1"/>
</dbReference>
<dbReference type="CDD" id="cd00304">
    <property type="entry name" value="RT_like"/>
    <property type="match status" value="1"/>
</dbReference>
<dbReference type="PANTHER" id="PTHR21301:SF10">
    <property type="entry name" value="REVERSE TRANSCRIPTASE DOMAIN-CONTAINING PROTEIN"/>
    <property type="match status" value="1"/>
</dbReference>
<evidence type="ECO:0000313" key="1">
    <source>
        <dbReference type="EMBL" id="UYV69718.1"/>
    </source>
</evidence>
<evidence type="ECO:0000313" key="2">
    <source>
        <dbReference type="Proteomes" id="UP001235939"/>
    </source>
</evidence>
<dbReference type="Proteomes" id="UP001235939">
    <property type="component" value="Chromosome 07"/>
</dbReference>
<accession>A0ABY6KPN8</accession>
<protein>
    <recommendedName>
        <fullName evidence="3">Reverse transcriptase domain-containing protein</fullName>
    </recommendedName>
</protein>
<evidence type="ECO:0008006" key="3">
    <source>
        <dbReference type="Google" id="ProtNLM"/>
    </source>
</evidence>
<gene>
    <name evidence="1" type="ORF">LAZ67_7000435</name>
</gene>
<name>A0ABY6KPN8_9ARAC</name>
<sequence>MLTVHQWAGERLQFSSDKMKDRCKVKTSHKTFKESEWFGFIILNGRKDFLLNFSINGKDPTRSQSSSMMLSIGFTDNPDKKRKTTDLPISSDCAIALCWRLSDWLTSRDCSGKIYSGIYRDEKLMPGRRKIREVEERSYVVCSKQAADSREDKGKADRPLVKTELGLPSWWQQELVVVSCAKKLFSIGFIFSALPLESDQYLSSRVDSPQEAIIDGAPILQAAANNSLLVRRKSNGHTLLRPYVKITNLANICLSMGTFTYNYQFYRQIRGSPMGSPLSTIAAEIVMTRLDTWIIQRHLSDILIWRRYVDFIFCICKNSQENLIQSDLNSYHPDLSFSIEKEHSQAIPFLDILILRTPNAFHTTVYYKKKSPLLHPL</sequence>
<reference evidence="1 2" key="1">
    <citation type="submission" date="2022-01" db="EMBL/GenBank/DDBJ databases">
        <title>A chromosomal length assembly of Cordylochernes scorpioides.</title>
        <authorList>
            <person name="Zeh D."/>
            <person name="Zeh J."/>
        </authorList>
    </citation>
    <scope>NUCLEOTIDE SEQUENCE [LARGE SCALE GENOMIC DNA]</scope>
    <source>
        <strain evidence="1">IN4F17</strain>
        <tissue evidence="1">Whole Body</tissue>
    </source>
</reference>